<organism evidence="3 4">
    <name type="scientific">Xenorhabdus mauleonii</name>
    <dbReference type="NCBI Taxonomy" id="351675"/>
    <lineage>
        <taxon>Bacteria</taxon>
        <taxon>Pseudomonadati</taxon>
        <taxon>Pseudomonadota</taxon>
        <taxon>Gammaproteobacteria</taxon>
        <taxon>Enterobacterales</taxon>
        <taxon>Morganellaceae</taxon>
        <taxon>Xenorhabdus</taxon>
    </lineage>
</organism>
<dbReference type="GO" id="GO:0004530">
    <property type="term" value="F:deoxyribonuclease I activity"/>
    <property type="evidence" value="ECO:0007669"/>
    <property type="project" value="InterPro"/>
</dbReference>
<evidence type="ECO:0000259" key="1">
    <source>
        <dbReference type="Pfam" id="PF21111"/>
    </source>
</evidence>
<keyword evidence="5" id="KW-1185">Reference proteome</keyword>
<evidence type="ECO:0000313" key="4">
    <source>
        <dbReference type="Proteomes" id="UP000198919"/>
    </source>
</evidence>
<protein>
    <submittedName>
        <fullName evidence="2">Deoxyribonuclease CdiA-o11</fullName>
    </submittedName>
    <submittedName>
        <fullName evidence="3">Filamentous hemagglutinin</fullName>
    </submittedName>
</protein>
<evidence type="ECO:0000313" key="5">
    <source>
        <dbReference type="Proteomes" id="UP000224607"/>
    </source>
</evidence>
<name>A0A1I3YMA7_9GAMM</name>
<gene>
    <name evidence="2" type="primary">cdiA4</name>
    <name evidence="3" type="ORF">SAMN05421680_1591</name>
    <name evidence="2" type="ORF">Xmau_04517</name>
</gene>
<dbReference type="Gene3D" id="3.40.1350.110">
    <property type="match status" value="1"/>
</dbReference>
<reference evidence="4" key="1">
    <citation type="submission" date="2016-10" db="EMBL/GenBank/DDBJ databases">
        <authorList>
            <person name="Varghese N."/>
            <person name="Submissions S."/>
        </authorList>
    </citation>
    <scope>NUCLEOTIDE SEQUENCE [LARGE SCALE GENOMIC DNA]</scope>
    <source>
        <strain evidence="4">DSM 17908</strain>
    </source>
</reference>
<dbReference type="EMBL" id="NITY01000042">
    <property type="protein sequence ID" value="PHM33558.1"/>
    <property type="molecule type" value="Genomic_DNA"/>
</dbReference>
<dbReference type="AlphaFoldDB" id="A0A1I3YMA7"/>
<feature type="domain" description="CdiA toxin EC869-like" evidence="1">
    <location>
        <begin position="18"/>
        <end position="81"/>
    </location>
</feature>
<dbReference type="Proteomes" id="UP000224607">
    <property type="component" value="Unassembled WGS sequence"/>
</dbReference>
<evidence type="ECO:0000313" key="3">
    <source>
        <dbReference type="EMBL" id="SFK32356.1"/>
    </source>
</evidence>
<dbReference type="EMBL" id="FORG01000059">
    <property type="protein sequence ID" value="SFK32356.1"/>
    <property type="molecule type" value="Genomic_DNA"/>
</dbReference>
<reference evidence="3" key="2">
    <citation type="submission" date="2016-10" db="EMBL/GenBank/DDBJ databases">
        <authorList>
            <person name="de Groot N.N."/>
        </authorList>
    </citation>
    <scope>NUCLEOTIDE SEQUENCE [LARGE SCALE GENOMIC DNA]</scope>
    <source>
        <strain evidence="3">DSM 17908</strain>
    </source>
</reference>
<dbReference type="Proteomes" id="UP000198919">
    <property type="component" value="Unassembled WGS sequence"/>
</dbReference>
<sequence length="86" mass="9671">MVKLSFGYGSGHFGGYGKLNSYVNEILEFQATIKGEFKITNAMIQKKTMHLAVPEKTAPAQWVEINKSINYAADKNIDIKLILQHK</sequence>
<proteinExistence type="predicted"/>
<accession>A0A1I3YMA7</accession>
<reference evidence="2 5" key="3">
    <citation type="journal article" date="2017" name="Nat. Microbiol.">
        <title>Natural product diversity associated with the nematode symbionts Photorhabdus and Xenorhabdus.</title>
        <authorList>
            <person name="Tobias N.J."/>
            <person name="Wolff H."/>
            <person name="Djahanschiri B."/>
            <person name="Grundmann F."/>
            <person name="Kronenwerth M."/>
            <person name="Shi Y.M."/>
            <person name="Simonyi S."/>
            <person name="Grun P."/>
            <person name="Shapiro-Ilan D."/>
            <person name="Pidot S.J."/>
            <person name="Stinear T.P."/>
            <person name="Ebersberger I."/>
            <person name="Bode H.B."/>
        </authorList>
    </citation>
    <scope>NUCLEOTIDE SEQUENCE [LARGE SCALE GENOMIC DNA]</scope>
    <source>
        <strain evidence="2 5">DSM 17908</strain>
    </source>
</reference>
<evidence type="ECO:0000313" key="2">
    <source>
        <dbReference type="EMBL" id="PHM33558.1"/>
    </source>
</evidence>
<dbReference type="Pfam" id="PF21111">
    <property type="entry name" value="CDI_toxin_EC869_like"/>
    <property type="match status" value="1"/>
</dbReference>
<dbReference type="InterPro" id="IPR033799">
    <property type="entry name" value="CdiA_EC869-like"/>
</dbReference>